<keyword evidence="4 6" id="KW-0472">Membrane</keyword>
<comment type="subcellular location">
    <subcellularLocation>
        <location evidence="6">Cell membrane</location>
        <topology evidence="6">Single-pass membrane protein</topology>
    </subcellularLocation>
    <text evidence="6">Colocalized with FtsZ to the nascent septal site.</text>
</comment>
<keyword evidence="6" id="KW-0132">Cell division</keyword>
<comment type="caution">
    <text evidence="8">The sequence shown here is derived from an EMBL/GenBank/DDBJ whole genome shotgun (WGS) entry which is preliminary data.</text>
</comment>
<dbReference type="GO" id="GO:0000917">
    <property type="term" value="P:division septum assembly"/>
    <property type="evidence" value="ECO:0007669"/>
    <property type="project" value="UniProtKB-KW"/>
</dbReference>
<dbReference type="RefSeq" id="WP_276649475.1">
    <property type="nucleotide sequence ID" value="NZ_JAAYSM010000349.1"/>
</dbReference>
<dbReference type="EMBL" id="JAAYSM010000349">
    <property type="protein sequence ID" value="NLJ19142.1"/>
    <property type="molecule type" value="Genomic_DNA"/>
</dbReference>
<dbReference type="GO" id="GO:0000921">
    <property type="term" value="P:septin ring assembly"/>
    <property type="evidence" value="ECO:0007669"/>
    <property type="project" value="InterPro"/>
</dbReference>
<comment type="similarity">
    <text evidence="6">Belongs to the EzrA family.</text>
</comment>
<gene>
    <name evidence="6" type="primary">ezrA</name>
    <name evidence="8" type="ORF">GX355_09800</name>
</gene>
<dbReference type="GO" id="GO:0005940">
    <property type="term" value="C:septin ring"/>
    <property type="evidence" value="ECO:0007669"/>
    <property type="project" value="InterPro"/>
</dbReference>
<feature type="transmembrane region" description="Helical" evidence="7">
    <location>
        <begin position="6"/>
        <end position="24"/>
    </location>
</feature>
<feature type="coiled-coil region" evidence="6">
    <location>
        <begin position="379"/>
        <end position="434"/>
    </location>
</feature>
<evidence type="ECO:0000256" key="1">
    <source>
        <dbReference type="ARBA" id="ARBA00022692"/>
    </source>
</evidence>
<feature type="coiled-coil region" evidence="6">
    <location>
        <begin position="259"/>
        <end position="326"/>
    </location>
</feature>
<keyword evidence="1 6" id="KW-0812">Transmembrane</keyword>
<keyword evidence="8" id="KW-0808">Transferase</keyword>
<organism evidence="8 9">
    <name type="scientific">Globicatella sulfidifaciens</name>
    <dbReference type="NCBI Taxonomy" id="136093"/>
    <lineage>
        <taxon>Bacteria</taxon>
        <taxon>Bacillati</taxon>
        <taxon>Bacillota</taxon>
        <taxon>Bacilli</taxon>
        <taxon>Lactobacillales</taxon>
        <taxon>Aerococcaceae</taxon>
        <taxon>Globicatella</taxon>
    </lineage>
</organism>
<evidence type="ECO:0000256" key="3">
    <source>
        <dbReference type="ARBA" id="ARBA00023054"/>
    </source>
</evidence>
<proteinExistence type="inferred from homology"/>
<dbReference type="InterPro" id="IPR010379">
    <property type="entry name" value="EzrA"/>
</dbReference>
<keyword evidence="5 6" id="KW-0717">Septation</keyword>
<dbReference type="Pfam" id="PF06160">
    <property type="entry name" value="EzrA"/>
    <property type="match status" value="1"/>
</dbReference>
<keyword evidence="3 6" id="KW-0175">Coiled coil</keyword>
<keyword evidence="6" id="KW-1003">Cell membrane</keyword>
<evidence type="ECO:0000256" key="7">
    <source>
        <dbReference type="SAM" id="Phobius"/>
    </source>
</evidence>
<comment type="function">
    <text evidence="6">Negative regulator of FtsZ ring formation; modulates the frequency and position of FtsZ ring formation. Inhibits FtsZ ring formation at polar sites. Interacts either with FtsZ or with one of its binding partners to promote depolymerization.</text>
</comment>
<evidence type="ECO:0000313" key="8">
    <source>
        <dbReference type="EMBL" id="NLJ19142.1"/>
    </source>
</evidence>
<dbReference type="Proteomes" id="UP000541058">
    <property type="component" value="Unassembled WGS sequence"/>
</dbReference>
<evidence type="ECO:0000256" key="4">
    <source>
        <dbReference type="ARBA" id="ARBA00023136"/>
    </source>
</evidence>
<sequence>MRFTDILFIIVILVLVGYGVFFYMKSQLAKDINELEKRKDRVMEVSIPDQLFTLKNMELSGQTKRQYENLVANWQTITNYQFTEIEAALVGAEQFADQMNIVKSKKVLEDAREMLDETEAQVDDLSEALKELLSVDEQNREEIEELLERYNTARKSVMNHSFDYGPAIETLEKNLQYLELNFTKYNELTASGDHLEAKEMLAVIESDLSSLEEILEKIPAMYNQIKNKYEDSIEDLRDGYQKMVESHFKFGDINIPEEIDAVQELLDEAKIKIKNADLVEAKTQMDKAEREINSLYDLMESEIASKEFVNKNINQLGAQLDQVSENNRYASIEVDRISQSYILHNNELDQVSELTEQIRNEYQRFNDIVGQINDNTVIYTKVESDIKKIKKRVEEIDEKQNKLVQGLSDMNHKEKETKHNLDLYEMDLRNYKRRIEKHHLPGLNDNYYTLFFKVTDQIEELAKLLNKVRIDMFEIETLEARLVENLNKLEELTDQTIDNAMLTEYMIQHSNRFRYDYPEVDDAIKEAQYLFHQDFRYGDSLAVIEKALRRIDQEAPTQVRRMYHKEKQSRIY</sequence>
<evidence type="ECO:0000256" key="6">
    <source>
        <dbReference type="HAMAP-Rule" id="MF_00728"/>
    </source>
</evidence>
<evidence type="ECO:0000256" key="2">
    <source>
        <dbReference type="ARBA" id="ARBA00022989"/>
    </source>
</evidence>
<accession>A0A7X8C530</accession>
<dbReference type="AlphaFoldDB" id="A0A7X8C530"/>
<reference evidence="8 9" key="1">
    <citation type="journal article" date="2020" name="Biotechnol. Biofuels">
        <title>New insights from the biogas microbiome by comprehensive genome-resolved metagenomics of nearly 1600 species originating from multiple anaerobic digesters.</title>
        <authorList>
            <person name="Campanaro S."/>
            <person name="Treu L."/>
            <person name="Rodriguez-R L.M."/>
            <person name="Kovalovszki A."/>
            <person name="Ziels R.M."/>
            <person name="Maus I."/>
            <person name="Zhu X."/>
            <person name="Kougias P.G."/>
            <person name="Basile A."/>
            <person name="Luo G."/>
            <person name="Schluter A."/>
            <person name="Konstantinidis K.T."/>
            <person name="Angelidaki I."/>
        </authorList>
    </citation>
    <scope>NUCLEOTIDE SEQUENCE [LARGE SCALE GENOMIC DNA]</scope>
    <source>
        <strain evidence="8">AS23ysBPME_34</strain>
    </source>
</reference>
<keyword evidence="2 6" id="KW-1133">Transmembrane helix</keyword>
<name>A0A7X8C530_9LACT</name>
<feature type="coiled-coil region" evidence="6">
    <location>
        <begin position="101"/>
        <end position="188"/>
    </location>
</feature>
<protein>
    <recommendedName>
        <fullName evidence="6">Septation ring formation regulator EzrA</fullName>
    </recommendedName>
</protein>
<evidence type="ECO:0000313" key="9">
    <source>
        <dbReference type="Proteomes" id="UP000541058"/>
    </source>
</evidence>
<keyword evidence="6" id="KW-0131">Cell cycle</keyword>
<keyword evidence="8" id="KW-0418">Kinase</keyword>
<dbReference type="HAMAP" id="MF_00728">
    <property type="entry name" value="EzrA"/>
    <property type="match status" value="1"/>
</dbReference>
<feature type="topological domain" description="Cytoplasmic" evidence="6">
    <location>
        <begin position="25"/>
        <end position="572"/>
    </location>
</feature>
<evidence type="ECO:0000256" key="5">
    <source>
        <dbReference type="ARBA" id="ARBA00023210"/>
    </source>
</evidence>
<dbReference type="GO" id="GO:0005886">
    <property type="term" value="C:plasma membrane"/>
    <property type="evidence" value="ECO:0007669"/>
    <property type="project" value="UniProtKB-SubCell"/>
</dbReference>
<feature type="topological domain" description="Extracellular" evidence="6">
    <location>
        <begin position="1"/>
        <end position="5"/>
    </location>
</feature>
<dbReference type="GO" id="GO:0016301">
    <property type="term" value="F:kinase activity"/>
    <property type="evidence" value="ECO:0007669"/>
    <property type="project" value="UniProtKB-KW"/>
</dbReference>